<keyword evidence="2 4" id="KW-1133">Transmembrane helix</keyword>
<evidence type="ECO:0000256" key="4">
    <source>
        <dbReference type="SAM" id="Phobius"/>
    </source>
</evidence>
<accession>A0A7X6ICI8</accession>
<dbReference type="InterPro" id="IPR036259">
    <property type="entry name" value="MFS_trans_sf"/>
</dbReference>
<feature type="transmembrane region" description="Helical" evidence="4">
    <location>
        <begin position="29"/>
        <end position="49"/>
    </location>
</feature>
<organism evidence="6 7">
    <name type="scientific">Candidatus Manganitrophus noduliformans</name>
    <dbReference type="NCBI Taxonomy" id="2606439"/>
    <lineage>
        <taxon>Bacteria</taxon>
        <taxon>Pseudomonadati</taxon>
        <taxon>Nitrospirota</taxon>
        <taxon>Nitrospiria</taxon>
        <taxon>Candidatus Troglogloeales</taxon>
        <taxon>Candidatus Manganitrophaceae</taxon>
        <taxon>Candidatus Manganitrophus</taxon>
    </lineage>
</organism>
<proteinExistence type="predicted"/>
<feature type="transmembrane region" description="Helical" evidence="4">
    <location>
        <begin position="360"/>
        <end position="381"/>
    </location>
</feature>
<reference evidence="6 7" key="1">
    <citation type="journal article" date="2020" name="Nature">
        <title>Bacterial chemolithoautotrophy via manganese oxidation.</title>
        <authorList>
            <person name="Yu H."/>
            <person name="Leadbetter J.R."/>
        </authorList>
    </citation>
    <scope>NUCLEOTIDE SEQUENCE [LARGE SCALE GENOMIC DNA]</scope>
    <source>
        <strain evidence="6 7">Mn-1</strain>
    </source>
</reference>
<evidence type="ECO:0000256" key="2">
    <source>
        <dbReference type="ARBA" id="ARBA00022989"/>
    </source>
</evidence>
<feature type="transmembrane region" description="Helical" evidence="4">
    <location>
        <begin position="238"/>
        <end position="256"/>
    </location>
</feature>
<feature type="transmembrane region" description="Helical" evidence="4">
    <location>
        <begin position="114"/>
        <end position="135"/>
    </location>
</feature>
<dbReference type="Pfam" id="PF07690">
    <property type="entry name" value="MFS_1"/>
    <property type="match status" value="1"/>
</dbReference>
<dbReference type="PANTHER" id="PTHR23526:SF2">
    <property type="entry name" value="MAJOR FACILITATOR SUPERFAMILY (MFS) PROFILE DOMAIN-CONTAINING PROTEIN"/>
    <property type="match status" value="1"/>
</dbReference>
<dbReference type="GO" id="GO:0022857">
    <property type="term" value="F:transmembrane transporter activity"/>
    <property type="evidence" value="ECO:0007669"/>
    <property type="project" value="InterPro"/>
</dbReference>
<feature type="transmembrane region" description="Helical" evidence="4">
    <location>
        <begin position="183"/>
        <end position="206"/>
    </location>
</feature>
<feature type="transmembrane region" description="Helical" evidence="4">
    <location>
        <begin position="301"/>
        <end position="317"/>
    </location>
</feature>
<evidence type="ECO:0000256" key="3">
    <source>
        <dbReference type="ARBA" id="ARBA00023136"/>
    </source>
</evidence>
<feature type="transmembrane region" description="Helical" evidence="4">
    <location>
        <begin position="393"/>
        <end position="416"/>
    </location>
</feature>
<dbReference type="RefSeq" id="WP_168062385.1">
    <property type="nucleotide sequence ID" value="NZ_VTOW01000003.1"/>
</dbReference>
<evidence type="ECO:0000313" key="6">
    <source>
        <dbReference type="EMBL" id="NKE72591.1"/>
    </source>
</evidence>
<keyword evidence="7" id="KW-1185">Reference proteome</keyword>
<evidence type="ECO:0000259" key="5">
    <source>
        <dbReference type="PROSITE" id="PS50850"/>
    </source>
</evidence>
<dbReference type="Proteomes" id="UP000534783">
    <property type="component" value="Unassembled WGS sequence"/>
</dbReference>
<dbReference type="SUPFAM" id="SSF103473">
    <property type="entry name" value="MFS general substrate transporter"/>
    <property type="match status" value="1"/>
</dbReference>
<evidence type="ECO:0000313" key="7">
    <source>
        <dbReference type="Proteomes" id="UP000534783"/>
    </source>
</evidence>
<keyword evidence="3 4" id="KW-0472">Membrane</keyword>
<dbReference type="PANTHER" id="PTHR23526">
    <property type="entry name" value="INTEGRAL MEMBRANE TRANSPORT PROTEIN-RELATED"/>
    <property type="match status" value="1"/>
</dbReference>
<feature type="domain" description="Major facilitator superfamily (MFS) profile" evidence="5">
    <location>
        <begin position="190"/>
        <end position="488"/>
    </location>
</feature>
<keyword evidence="1 4" id="KW-0812">Transmembrane</keyword>
<evidence type="ECO:0000256" key="1">
    <source>
        <dbReference type="ARBA" id="ARBA00022692"/>
    </source>
</evidence>
<gene>
    <name evidence="6" type="ORF">MNODULE_17710</name>
</gene>
<dbReference type="EMBL" id="VTOW01000003">
    <property type="protein sequence ID" value="NKE72591.1"/>
    <property type="molecule type" value="Genomic_DNA"/>
</dbReference>
<dbReference type="InterPro" id="IPR011701">
    <property type="entry name" value="MFS"/>
</dbReference>
<feature type="transmembrane region" description="Helical" evidence="4">
    <location>
        <begin position="323"/>
        <end position="348"/>
    </location>
</feature>
<comment type="caution">
    <text evidence="6">The sequence shown here is derived from an EMBL/GenBank/DDBJ whole genome shotgun (WGS) entry which is preliminary data.</text>
</comment>
<dbReference type="InterPro" id="IPR020846">
    <property type="entry name" value="MFS_dom"/>
</dbReference>
<dbReference type="PROSITE" id="PS50850">
    <property type="entry name" value="MFS"/>
    <property type="match status" value="1"/>
</dbReference>
<feature type="transmembrane region" description="Helical" evidence="4">
    <location>
        <begin position="268"/>
        <end position="289"/>
    </location>
</feature>
<dbReference type="InterPro" id="IPR052528">
    <property type="entry name" value="Sugar_transport-like"/>
</dbReference>
<feature type="transmembrane region" description="Helical" evidence="4">
    <location>
        <begin position="87"/>
        <end position="108"/>
    </location>
</feature>
<feature type="transmembrane region" description="Helical" evidence="4">
    <location>
        <begin position="156"/>
        <end position="177"/>
    </location>
</feature>
<name>A0A7X6ICI8_9BACT</name>
<dbReference type="Gene3D" id="1.20.1250.20">
    <property type="entry name" value="MFS general substrate transporter like domains"/>
    <property type="match status" value="2"/>
</dbReference>
<feature type="transmembrane region" description="Helical" evidence="4">
    <location>
        <begin position="55"/>
        <end position="75"/>
    </location>
</feature>
<dbReference type="AlphaFoldDB" id="A0A7X6ICI8"/>
<protein>
    <submittedName>
        <fullName evidence="6">MFS transporter</fullName>
    </submittedName>
</protein>
<sequence length="488" mass="54533">MEKAVAPENEPSPEPQVQKSLQFAVRDGFFFSVMSGVGESYLGAFAIFLKASNPQIALLAALPQLVGAFFQFLSVRLLNYLKSRKKIILYGVIGQALAWLFILSTPLFSERRAVSWLIASVILYSVLGSFANPAWHSLMGDLVHSNRRGRYFGRRNGVMSIAAFASLCFAGLLLHRAEGLGRVGFGFGLLFLIALTARLISAYYLSRMSEPKYTPRAEDHFSVWQFLRDGRKTNFGRFVLFTALIHFSVHVSGPFISPYLLRDLNFSYLQFMCASAATVLAQFLTLHLWGRFGDQFGNKKVLTITGVLLPILPLFWLSTTNFYLILAIQIFGGITWAGFSLSMGNFVFDAVSPAKRAQCSAIYNSANAVGIFLGALLGGNLSRWLPKQIDAGFFQLSLVSNLQLLFLLSALLRFTVSMKLLPMIREVREVRPFGAKDFFVAMAQMRPVSGFKFNLFTLGRERASTVLKEIRRPKEKEKLPVTLGDRKE</sequence>